<dbReference type="OrthoDB" id="9786503at2"/>
<dbReference type="AlphaFoldDB" id="A0A1X1R006"/>
<dbReference type="InterPro" id="IPR029063">
    <property type="entry name" value="SAM-dependent_MTases_sf"/>
</dbReference>
<protein>
    <submittedName>
        <fullName evidence="1">SAM-dependent methyltransferase</fullName>
    </submittedName>
</protein>
<comment type="caution">
    <text evidence="1">The sequence shown here is derived from an EMBL/GenBank/DDBJ whole genome shotgun (WGS) entry which is preliminary data.</text>
</comment>
<organism evidence="1 2">
    <name type="scientific">Mycolicibacterium fallax</name>
    <name type="common">Mycobacterium fallax</name>
    <dbReference type="NCBI Taxonomy" id="1793"/>
    <lineage>
        <taxon>Bacteria</taxon>
        <taxon>Bacillati</taxon>
        <taxon>Actinomycetota</taxon>
        <taxon>Actinomycetes</taxon>
        <taxon>Mycobacteriales</taxon>
        <taxon>Mycobacteriaceae</taxon>
        <taxon>Mycolicibacterium</taxon>
    </lineage>
</organism>
<dbReference type="Pfam" id="PF13649">
    <property type="entry name" value="Methyltransf_25"/>
    <property type="match status" value="1"/>
</dbReference>
<keyword evidence="1" id="KW-0808">Transferase</keyword>
<accession>A0A1X1R006</accession>
<dbReference type="CDD" id="cd02440">
    <property type="entry name" value="AdoMet_MTases"/>
    <property type="match status" value="1"/>
</dbReference>
<dbReference type="InterPro" id="IPR041698">
    <property type="entry name" value="Methyltransf_25"/>
</dbReference>
<dbReference type="GO" id="GO:0032259">
    <property type="term" value="P:methylation"/>
    <property type="evidence" value="ECO:0007669"/>
    <property type="project" value="UniProtKB-KW"/>
</dbReference>
<dbReference type="PANTHER" id="PTHR42912">
    <property type="entry name" value="METHYLTRANSFERASE"/>
    <property type="match status" value="1"/>
</dbReference>
<dbReference type="SUPFAM" id="SSF53335">
    <property type="entry name" value="S-adenosyl-L-methionine-dependent methyltransferases"/>
    <property type="match status" value="1"/>
</dbReference>
<dbReference type="EMBL" id="LQOJ01000069">
    <property type="protein sequence ID" value="ORU97261.1"/>
    <property type="molecule type" value="Genomic_DNA"/>
</dbReference>
<evidence type="ECO:0000313" key="1">
    <source>
        <dbReference type="EMBL" id="ORU97261.1"/>
    </source>
</evidence>
<sequence length="211" mass="22648">MTESDEDARTAWERRYGESDRIWSGRVNARLAEIAGELTPGRALDLGAGEGADAIWLASRGWQVVAVDVSETALARGAADAGQLAARIDFRPCDLNTDFPDGEFDLVSAQFLHSHADLDRERILRRAAAAIAPGGTLLIVDHGEAPPWASALQAHHHEFPSAQRVLDGLELGQGWQVLRCGSAERDAVGPDGQPAHLVDNVIVVRRGQHGG</sequence>
<gene>
    <name evidence="1" type="ORF">AWC04_18435</name>
</gene>
<dbReference type="STRING" id="1793.AWC04_18435"/>
<evidence type="ECO:0000313" key="2">
    <source>
        <dbReference type="Proteomes" id="UP000193484"/>
    </source>
</evidence>
<proteinExistence type="predicted"/>
<dbReference type="GO" id="GO:0008168">
    <property type="term" value="F:methyltransferase activity"/>
    <property type="evidence" value="ECO:0007669"/>
    <property type="project" value="UniProtKB-KW"/>
</dbReference>
<dbReference type="Gene3D" id="3.40.50.150">
    <property type="entry name" value="Vaccinia Virus protein VP39"/>
    <property type="match status" value="1"/>
</dbReference>
<dbReference type="InterPro" id="IPR050508">
    <property type="entry name" value="Methyltransf_Superfamily"/>
</dbReference>
<keyword evidence="1" id="KW-0489">Methyltransferase</keyword>
<dbReference type="Proteomes" id="UP000193484">
    <property type="component" value="Unassembled WGS sequence"/>
</dbReference>
<name>A0A1X1R006_MYCFA</name>
<reference evidence="1 2" key="1">
    <citation type="submission" date="2016-01" db="EMBL/GenBank/DDBJ databases">
        <title>The new phylogeny of the genus Mycobacterium.</title>
        <authorList>
            <person name="Tarcisio F."/>
            <person name="Conor M."/>
            <person name="Antonella G."/>
            <person name="Elisabetta G."/>
            <person name="Giulia F.S."/>
            <person name="Sara T."/>
            <person name="Anna F."/>
            <person name="Clotilde B."/>
            <person name="Roberto B."/>
            <person name="Veronica D.S."/>
            <person name="Fabio R."/>
            <person name="Monica P."/>
            <person name="Olivier J."/>
            <person name="Enrico T."/>
            <person name="Nicola S."/>
        </authorList>
    </citation>
    <scope>NUCLEOTIDE SEQUENCE [LARGE SCALE GENOMIC DNA]</scope>
    <source>
        <strain evidence="1 2">DSM 44179</strain>
    </source>
</reference>
<dbReference type="PANTHER" id="PTHR42912:SF45">
    <property type="entry name" value="23S RRNA (GUANINE(745)-N(1))-METHYLTRANSFERASE"/>
    <property type="match status" value="1"/>
</dbReference>
<dbReference type="RefSeq" id="WP_085100180.1">
    <property type="nucleotide sequence ID" value="NZ_AP022603.1"/>
</dbReference>
<keyword evidence="2" id="KW-1185">Reference proteome</keyword>